<evidence type="ECO:0000313" key="3">
    <source>
        <dbReference type="Proteomes" id="UP000696573"/>
    </source>
</evidence>
<evidence type="ECO:0000259" key="1">
    <source>
        <dbReference type="Pfam" id="PF06985"/>
    </source>
</evidence>
<dbReference type="PANTHER" id="PTHR33112:SF16">
    <property type="entry name" value="HETEROKARYON INCOMPATIBILITY DOMAIN-CONTAINING PROTEIN"/>
    <property type="match status" value="1"/>
</dbReference>
<reference evidence="2" key="1">
    <citation type="submission" date="2021-10" db="EMBL/GenBank/DDBJ databases">
        <authorList>
            <person name="Piombo E."/>
        </authorList>
    </citation>
    <scope>NUCLEOTIDE SEQUENCE</scope>
</reference>
<comment type="caution">
    <text evidence="2">The sequence shown here is derived from an EMBL/GenBank/DDBJ whole genome shotgun (WGS) entry which is preliminary data.</text>
</comment>
<gene>
    <name evidence="2" type="ORF">CRHIZ90672A_00002732</name>
</gene>
<dbReference type="Pfam" id="PF06985">
    <property type="entry name" value="HET"/>
    <property type="match status" value="1"/>
</dbReference>
<name>A0A9N9VNF1_9HYPO</name>
<evidence type="ECO:0000313" key="2">
    <source>
        <dbReference type="EMBL" id="CAH0026632.1"/>
    </source>
</evidence>
<feature type="domain" description="Heterokaryon incompatibility" evidence="1">
    <location>
        <begin position="122"/>
        <end position="275"/>
    </location>
</feature>
<dbReference type="PANTHER" id="PTHR33112">
    <property type="entry name" value="DOMAIN PROTEIN, PUTATIVE-RELATED"/>
    <property type="match status" value="1"/>
</dbReference>
<dbReference type="EMBL" id="CABFNQ020000725">
    <property type="protein sequence ID" value="CAH0026632.1"/>
    <property type="molecule type" value="Genomic_DNA"/>
</dbReference>
<dbReference type="AlphaFoldDB" id="A0A9N9VNF1"/>
<dbReference type="InterPro" id="IPR010730">
    <property type="entry name" value="HET"/>
</dbReference>
<proteinExistence type="predicted"/>
<protein>
    <recommendedName>
        <fullName evidence="1">Heterokaryon incompatibility domain-containing protein</fullName>
    </recommendedName>
</protein>
<dbReference type="OrthoDB" id="3789824at2759"/>
<dbReference type="Proteomes" id="UP000696573">
    <property type="component" value="Unassembled WGS sequence"/>
</dbReference>
<accession>A0A9N9VNF1</accession>
<sequence>MIKIWEEAHIREGPILRIQLVDNGSGYKALGGPLAVGEVNKLFGFHNCDALDTTNSSGVMKWARKQIDGCNRDHKRCGTDFMDRSLRDFRPTRLIDVGGNADPDVRLIVTSELSTPGTIKEYAALSYCWGDSTKTLLLQQNIDDMKKPTGFSTWDKNYHHAIKITRELGIRYLWIDALCIIQRQEGQEDWLKEAPTMGLVYANATCVLSATASADSQGGCFFPKMSLAGGCHLGRQGDTSLDVFPSTRHDMIMADLFKDKVESTRLTTRAWAFQERVLASRILHFCEGLVLFECNEMQASSSHGFGQPYPKKEHFRLDGNTDTVPWWPIQDRGGIRANGNVLRWNSSFSLNVLEFLDFSDLSARMGMRGAFEMLVHFKGASLEEKIEFHGCWYEVVENYSQRNLTNHTDRLVAIQGLARFVPCHFVAGLWKEVFALNLLWMLKRSSQPKGRPRRDIPTWSWASVDGPISHWLRVRVSSDSADRGIWKDLGLYVTILPEPTPEAVRTVVLYLQIPLFNLDTSKATFYPDITMPNESHAGLFCLAVFSFRNSHVDPYFADRQLHGIVVQAIASLVQRYERVGYFRMLDQAAIEEALQRLRHDPLMIVLV</sequence>
<organism evidence="2 3">
    <name type="scientific">Clonostachys rhizophaga</name>
    <dbReference type="NCBI Taxonomy" id="160324"/>
    <lineage>
        <taxon>Eukaryota</taxon>
        <taxon>Fungi</taxon>
        <taxon>Dikarya</taxon>
        <taxon>Ascomycota</taxon>
        <taxon>Pezizomycotina</taxon>
        <taxon>Sordariomycetes</taxon>
        <taxon>Hypocreomycetidae</taxon>
        <taxon>Hypocreales</taxon>
        <taxon>Bionectriaceae</taxon>
        <taxon>Clonostachys</taxon>
    </lineage>
</organism>
<keyword evidence="3" id="KW-1185">Reference proteome</keyword>